<organism evidence="2 3">
    <name type="scientific">Gordonia alkaliphila</name>
    <dbReference type="NCBI Taxonomy" id="1053547"/>
    <lineage>
        <taxon>Bacteria</taxon>
        <taxon>Bacillati</taxon>
        <taxon>Actinomycetota</taxon>
        <taxon>Actinomycetes</taxon>
        <taxon>Mycobacteriales</taxon>
        <taxon>Gordoniaceae</taxon>
        <taxon>Gordonia</taxon>
    </lineage>
</organism>
<keyword evidence="1" id="KW-0472">Membrane</keyword>
<feature type="transmembrane region" description="Helical" evidence="1">
    <location>
        <begin position="7"/>
        <end position="25"/>
    </location>
</feature>
<gene>
    <name evidence="2" type="ORF">GCM10023217_20550</name>
</gene>
<dbReference type="EMBL" id="BAABIE010000008">
    <property type="protein sequence ID" value="GAA4750040.1"/>
    <property type="molecule type" value="Genomic_DNA"/>
</dbReference>
<reference evidence="3" key="1">
    <citation type="journal article" date="2019" name="Int. J. Syst. Evol. Microbiol.">
        <title>The Global Catalogue of Microorganisms (GCM) 10K type strain sequencing project: providing services to taxonomists for standard genome sequencing and annotation.</title>
        <authorList>
            <consortium name="The Broad Institute Genomics Platform"/>
            <consortium name="The Broad Institute Genome Sequencing Center for Infectious Disease"/>
            <person name="Wu L."/>
            <person name="Ma J."/>
        </authorList>
    </citation>
    <scope>NUCLEOTIDE SEQUENCE [LARGE SCALE GENOMIC DNA]</scope>
    <source>
        <strain evidence="3">JCM 18077</strain>
    </source>
</reference>
<feature type="transmembrane region" description="Helical" evidence="1">
    <location>
        <begin position="58"/>
        <end position="78"/>
    </location>
</feature>
<evidence type="ECO:0000256" key="1">
    <source>
        <dbReference type="SAM" id="Phobius"/>
    </source>
</evidence>
<name>A0ABP8Z966_9ACTN</name>
<evidence type="ECO:0000313" key="2">
    <source>
        <dbReference type="EMBL" id="GAA4750040.1"/>
    </source>
</evidence>
<dbReference type="Proteomes" id="UP001500822">
    <property type="component" value="Unassembled WGS sequence"/>
</dbReference>
<keyword evidence="1" id="KW-0812">Transmembrane</keyword>
<dbReference type="RefSeq" id="WP_345313436.1">
    <property type="nucleotide sequence ID" value="NZ_BAABIE010000008.1"/>
</dbReference>
<keyword evidence="3" id="KW-1185">Reference proteome</keyword>
<accession>A0ABP8Z966</accession>
<feature type="transmembrane region" description="Helical" evidence="1">
    <location>
        <begin position="90"/>
        <end position="110"/>
    </location>
</feature>
<sequence>MRWIGDLGWWLFVVATVLHIGALPGDGMPRRYADYVETDLGWTAYTPVHSIGSGFTQWNIVATAAVVGLVVAACAAVAESVLPPRGLWSAAAPAATAVGAGVLLVGASWADPARGSVVVTPWLVLLVLISAVVIREVGVRWTRSRVDEVSRRGADEAPAPH</sequence>
<protein>
    <submittedName>
        <fullName evidence="2">Uncharacterized protein</fullName>
    </submittedName>
</protein>
<comment type="caution">
    <text evidence="2">The sequence shown here is derived from an EMBL/GenBank/DDBJ whole genome shotgun (WGS) entry which is preliminary data.</text>
</comment>
<keyword evidence="1" id="KW-1133">Transmembrane helix</keyword>
<proteinExistence type="predicted"/>
<feature type="transmembrane region" description="Helical" evidence="1">
    <location>
        <begin position="116"/>
        <end position="134"/>
    </location>
</feature>
<evidence type="ECO:0000313" key="3">
    <source>
        <dbReference type="Proteomes" id="UP001500822"/>
    </source>
</evidence>